<keyword evidence="2" id="KW-1185">Reference proteome</keyword>
<dbReference type="Proteomes" id="UP000708208">
    <property type="component" value="Unassembled WGS sequence"/>
</dbReference>
<sequence length="18" mass="2221">MTHQLDQWKTDLFLLSLM</sequence>
<comment type="caution">
    <text evidence="1">The sequence shown here is derived from an EMBL/GenBank/DDBJ whole genome shotgun (WGS) entry which is preliminary data.</text>
</comment>
<evidence type="ECO:0000313" key="2">
    <source>
        <dbReference type="Proteomes" id="UP000708208"/>
    </source>
</evidence>
<evidence type="ECO:0000313" key="1">
    <source>
        <dbReference type="EMBL" id="CAG7696137.1"/>
    </source>
</evidence>
<dbReference type="EMBL" id="CAJVCH010024118">
    <property type="protein sequence ID" value="CAG7696137.1"/>
    <property type="molecule type" value="Genomic_DNA"/>
</dbReference>
<organism evidence="1 2">
    <name type="scientific">Allacma fusca</name>
    <dbReference type="NCBI Taxonomy" id="39272"/>
    <lineage>
        <taxon>Eukaryota</taxon>
        <taxon>Metazoa</taxon>
        <taxon>Ecdysozoa</taxon>
        <taxon>Arthropoda</taxon>
        <taxon>Hexapoda</taxon>
        <taxon>Collembola</taxon>
        <taxon>Symphypleona</taxon>
        <taxon>Sminthuridae</taxon>
        <taxon>Allacma</taxon>
    </lineage>
</organism>
<proteinExistence type="predicted"/>
<protein>
    <submittedName>
        <fullName evidence="1">Uncharacterized protein</fullName>
    </submittedName>
</protein>
<gene>
    <name evidence="1" type="ORF">AFUS01_LOCUS3925</name>
</gene>
<accession>A0A8J2NLL9</accession>
<dbReference type="AlphaFoldDB" id="A0A8J2NLL9"/>
<reference evidence="1" key="1">
    <citation type="submission" date="2021-06" db="EMBL/GenBank/DDBJ databases">
        <authorList>
            <person name="Hodson N. C."/>
            <person name="Mongue J. A."/>
            <person name="Jaron S. K."/>
        </authorList>
    </citation>
    <scope>NUCLEOTIDE SEQUENCE</scope>
</reference>
<name>A0A8J2NLL9_9HEXA</name>
<feature type="non-terminal residue" evidence="1">
    <location>
        <position position="1"/>
    </location>
</feature>